<organism evidence="2 3">
    <name type="scientific">Gomphillus americanus</name>
    <dbReference type="NCBI Taxonomy" id="1940652"/>
    <lineage>
        <taxon>Eukaryota</taxon>
        <taxon>Fungi</taxon>
        <taxon>Dikarya</taxon>
        <taxon>Ascomycota</taxon>
        <taxon>Pezizomycotina</taxon>
        <taxon>Lecanoromycetes</taxon>
        <taxon>OSLEUM clade</taxon>
        <taxon>Ostropomycetidae</taxon>
        <taxon>Ostropales</taxon>
        <taxon>Graphidaceae</taxon>
        <taxon>Gomphilloideae</taxon>
        <taxon>Gomphillus</taxon>
    </lineage>
</organism>
<reference evidence="2" key="1">
    <citation type="submission" date="2021-03" db="EMBL/GenBank/DDBJ databases">
        <authorList>
            <person name="Tagirdzhanova G."/>
        </authorList>
    </citation>
    <scope>NUCLEOTIDE SEQUENCE</scope>
</reference>
<proteinExistence type="predicted"/>
<evidence type="ECO:0000256" key="1">
    <source>
        <dbReference type="SAM" id="MobiDB-lite"/>
    </source>
</evidence>
<feature type="compositionally biased region" description="Polar residues" evidence="1">
    <location>
        <begin position="32"/>
        <end position="54"/>
    </location>
</feature>
<accession>A0A8H3IKG1</accession>
<evidence type="ECO:0000313" key="2">
    <source>
        <dbReference type="EMBL" id="CAF9916944.1"/>
    </source>
</evidence>
<protein>
    <submittedName>
        <fullName evidence="2">Uncharacterized protein</fullName>
    </submittedName>
</protein>
<evidence type="ECO:0000313" key="3">
    <source>
        <dbReference type="Proteomes" id="UP000664169"/>
    </source>
</evidence>
<dbReference type="Proteomes" id="UP000664169">
    <property type="component" value="Unassembled WGS sequence"/>
</dbReference>
<comment type="caution">
    <text evidence="2">The sequence shown here is derived from an EMBL/GenBank/DDBJ whole genome shotgun (WGS) entry which is preliminary data.</text>
</comment>
<keyword evidence="3" id="KW-1185">Reference proteome</keyword>
<feature type="region of interest" description="Disordered" evidence="1">
    <location>
        <begin position="1"/>
        <end position="68"/>
    </location>
</feature>
<name>A0A8H3IKG1_9LECA</name>
<dbReference type="EMBL" id="CAJPDQ010000011">
    <property type="protein sequence ID" value="CAF9916944.1"/>
    <property type="molecule type" value="Genomic_DNA"/>
</dbReference>
<dbReference type="AlphaFoldDB" id="A0A8H3IKG1"/>
<gene>
    <name evidence="2" type="ORF">GOMPHAMPRED_001163</name>
</gene>
<feature type="compositionally biased region" description="Polar residues" evidence="1">
    <location>
        <begin position="8"/>
        <end position="23"/>
    </location>
</feature>
<sequence length="115" mass="12544">MSRPGKSSPRSKIIRSTTASPLLSPTGPPCRKSSSPVDTNQASAMLSRFTSRSKSQSDDGSEMGTSEGADYFLAKPHEYFTAEAKPEDMQKMKQTTHGMCGPALNLWSAEFDDFF</sequence>